<organism evidence="7 8">
    <name type="scientific">Nocardia albiluteola</name>
    <dbReference type="NCBI Taxonomy" id="2842303"/>
    <lineage>
        <taxon>Bacteria</taxon>
        <taxon>Bacillati</taxon>
        <taxon>Actinomycetota</taxon>
        <taxon>Actinomycetes</taxon>
        <taxon>Mycobacteriales</taxon>
        <taxon>Nocardiaceae</taxon>
        <taxon>Nocardia</taxon>
    </lineage>
</organism>
<comment type="cofactor">
    <cofactor evidence="1">
        <name>FAD</name>
        <dbReference type="ChEBI" id="CHEBI:57692"/>
    </cofactor>
</comment>
<dbReference type="PRINTS" id="PR00147">
    <property type="entry name" value="DNAPHOTLYASE"/>
</dbReference>
<keyword evidence="2 5" id="KW-0285">Flavoprotein</keyword>
<accession>A0ABS6B3J6</accession>
<dbReference type="PANTHER" id="PTHR11455:SF9">
    <property type="entry name" value="CRYPTOCHROME CIRCADIAN CLOCK 5 ISOFORM X1"/>
    <property type="match status" value="1"/>
</dbReference>
<dbReference type="EMBL" id="JAHKNI010000009">
    <property type="protein sequence ID" value="MBU3064880.1"/>
    <property type="molecule type" value="Genomic_DNA"/>
</dbReference>
<dbReference type="Gene3D" id="3.40.50.620">
    <property type="entry name" value="HUPs"/>
    <property type="match status" value="1"/>
</dbReference>
<evidence type="ECO:0000256" key="2">
    <source>
        <dbReference type="ARBA" id="ARBA00022630"/>
    </source>
</evidence>
<dbReference type="Pfam" id="PF00875">
    <property type="entry name" value="DNA_photolyase"/>
    <property type="match status" value="1"/>
</dbReference>
<proteinExistence type="inferred from homology"/>
<evidence type="ECO:0000259" key="6">
    <source>
        <dbReference type="PROSITE" id="PS51645"/>
    </source>
</evidence>
<dbReference type="PROSITE" id="PS51645">
    <property type="entry name" value="PHR_CRY_ALPHA_BETA"/>
    <property type="match status" value="1"/>
</dbReference>
<keyword evidence="3 5" id="KW-0274">FAD</keyword>
<dbReference type="InterPro" id="IPR006050">
    <property type="entry name" value="DNA_photolyase_N"/>
</dbReference>
<keyword evidence="4 5" id="KW-0157">Chromophore</keyword>
<gene>
    <name evidence="7" type="ORF">KO481_25540</name>
</gene>
<evidence type="ECO:0000313" key="8">
    <source>
        <dbReference type="Proteomes" id="UP000733379"/>
    </source>
</evidence>
<dbReference type="SUPFAM" id="SSF52425">
    <property type="entry name" value="Cryptochrome/photolyase, N-terminal domain"/>
    <property type="match status" value="1"/>
</dbReference>
<keyword evidence="8" id="KW-1185">Reference proteome</keyword>
<dbReference type="SUPFAM" id="SSF48173">
    <property type="entry name" value="Cryptochrome/photolyase FAD-binding domain"/>
    <property type="match status" value="1"/>
</dbReference>
<dbReference type="InterPro" id="IPR002081">
    <property type="entry name" value="Cryptochrome/DNA_photolyase_1"/>
</dbReference>
<dbReference type="InterPro" id="IPR018394">
    <property type="entry name" value="DNA_photolyase_1_CS_C"/>
</dbReference>
<evidence type="ECO:0000256" key="3">
    <source>
        <dbReference type="ARBA" id="ARBA00022827"/>
    </source>
</evidence>
<dbReference type="InterPro" id="IPR036155">
    <property type="entry name" value="Crypto/Photolyase_N_sf"/>
</dbReference>
<protein>
    <submittedName>
        <fullName evidence="7">DNA photolyase family protein</fullName>
    </submittedName>
</protein>
<reference evidence="7 8" key="1">
    <citation type="submission" date="2021-06" db="EMBL/GenBank/DDBJ databases">
        <title>Actinomycetes sequencing.</title>
        <authorList>
            <person name="Shan Q."/>
        </authorList>
    </citation>
    <scope>NUCLEOTIDE SEQUENCE [LARGE SCALE GENOMIC DNA]</scope>
    <source>
        <strain evidence="7 8">NEAU-G5</strain>
    </source>
</reference>
<evidence type="ECO:0000256" key="5">
    <source>
        <dbReference type="RuleBase" id="RU004182"/>
    </source>
</evidence>
<dbReference type="Gene3D" id="1.25.40.80">
    <property type="match status" value="1"/>
</dbReference>
<comment type="similarity">
    <text evidence="5">Belongs to the DNA photolyase family.</text>
</comment>
<dbReference type="InterPro" id="IPR036134">
    <property type="entry name" value="Crypto/Photolyase_FAD-like_sf"/>
</dbReference>
<feature type="domain" description="Photolyase/cryptochrome alpha/beta" evidence="6">
    <location>
        <begin position="2"/>
        <end position="131"/>
    </location>
</feature>
<comment type="caution">
    <text evidence="7">The sequence shown here is derived from an EMBL/GenBank/DDBJ whole genome shotgun (WGS) entry which is preliminary data.</text>
</comment>
<dbReference type="RefSeq" id="WP_215920479.1">
    <property type="nucleotide sequence ID" value="NZ_JAHKNI010000009.1"/>
</dbReference>
<dbReference type="Gene3D" id="1.10.579.10">
    <property type="entry name" value="DNA Cyclobutane Dipyrimidine Photolyase, subunit A, domain 3"/>
    <property type="match status" value="1"/>
</dbReference>
<dbReference type="InterPro" id="IPR005101">
    <property type="entry name" value="Cryptochr/Photolyase_FAD-bd"/>
</dbReference>
<evidence type="ECO:0000256" key="4">
    <source>
        <dbReference type="ARBA" id="ARBA00022991"/>
    </source>
</evidence>
<dbReference type="InterPro" id="IPR014729">
    <property type="entry name" value="Rossmann-like_a/b/a_fold"/>
</dbReference>
<dbReference type="Pfam" id="PF03441">
    <property type="entry name" value="FAD_binding_7"/>
    <property type="match status" value="1"/>
</dbReference>
<dbReference type="PROSITE" id="PS00394">
    <property type="entry name" value="DNA_PHOTOLYASES_1_1"/>
    <property type="match status" value="1"/>
</dbReference>
<evidence type="ECO:0000313" key="7">
    <source>
        <dbReference type="EMBL" id="MBU3064880.1"/>
    </source>
</evidence>
<evidence type="ECO:0000256" key="1">
    <source>
        <dbReference type="ARBA" id="ARBA00001974"/>
    </source>
</evidence>
<dbReference type="Proteomes" id="UP000733379">
    <property type="component" value="Unassembled WGS sequence"/>
</dbReference>
<name>A0ABS6B3J6_9NOCA</name>
<dbReference type="PANTHER" id="PTHR11455">
    <property type="entry name" value="CRYPTOCHROME"/>
    <property type="match status" value="1"/>
</dbReference>
<sequence length="440" mass="48610">MSIAVAVFTRDLRVHDNPVLWAAHRAAGQVVPLFVLDEAILGRAPLSPNRIRFLITALTELDQELRARGTRLIVRRGDVTTEVERVATQVRAGGVHIATDVSRYCTRRARRLRARLDAHGIPLYEHDSVTAVPPGALRPSSGTAHFAVFTPYFRRWLQTPIRTAYPAPDSLPAPELDPGRIPAAAELCPEHGSPLLAVGGETTGRELLRAWLSGPVEQYGAHSDELATDATSGLSPYLHFGCLSAAELVHRTDLSTTGGNAFARQLAWRDFHHQLLAARTELAWTDYRPPPAPPRFDPHAADAWRAGSTGFPVIDAAMRQLLAQGWMPGRARLIAASFLTKTLHVDWRIGAAHFLHWLVDADIANNQLNWQWAAGTGTDTRPHRILNPIRQAERHDPDGVYVRRWIPELADLPGGAVHRPWRALTLAQDYPPPIVEVNGM</sequence>